<keyword evidence="2" id="KW-1185">Reference proteome</keyword>
<dbReference type="Proteomes" id="UP000822688">
    <property type="component" value="Chromosome V"/>
</dbReference>
<gene>
    <name evidence="1" type="ORF">KC19_VG155200</name>
</gene>
<organism evidence="1 2">
    <name type="scientific">Ceratodon purpureus</name>
    <name type="common">Fire moss</name>
    <name type="synonym">Dicranum purpureum</name>
    <dbReference type="NCBI Taxonomy" id="3225"/>
    <lineage>
        <taxon>Eukaryota</taxon>
        <taxon>Viridiplantae</taxon>
        <taxon>Streptophyta</taxon>
        <taxon>Embryophyta</taxon>
        <taxon>Bryophyta</taxon>
        <taxon>Bryophytina</taxon>
        <taxon>Bryopsida</taxon>
        <taxon>Dicranidae</taxon>
        <taxon>Pseudoditrichales</taxon>
        <taxon>Ditrichaceae</taxon>
        <taxon>Ceratodon</taxon>
    </lineage>
</organism>
<sequence length="160" mass="17458">MAAWEGSDPAVKGAVFRWMAIILWHWDSGRGDFPPTPALAALLADARTTWWSDKCYAKIKLLSQVSSFTFEKYAIGLHDHLMVRRKKTHSRPDTGTRNEVPLGGVKVAAVPVHSEAEGVQTTTTSSNCFSDNASNVQTVTTSEANESGQLMSASVSFKDK</sequence>
<reference evidence="1" key="1">
    <citation type="submission" date="2020-06" db="EMBL/GenBank/DDBJ databases">
        <title>WGS assembly of Ceratodon purpureus strain R40.</title>
        <authorList>
            <person name="Carey S.B."/>
            <person name="Jenkins J."/>
            <person name="Shu S."/>
            <person name="Lovell J.T."/>
            <person name="Sreedasyam A."/>
            <person name="Maumus F."/>
            <person name="Tiley G.P."/>
            <person name="Fernandez-Pozo N."/>
            <person name="Barry K."/>
            <person name="Chen C."/>
            <person name="Wang M."/>
            <person name="Lipzen A."/>
            <person name="Daum C."/>
            <person name="Saski C.A."/>
            <person name="Payton A.C."/>
            <person name="Mcbreen J.C."/>
            <person name="Conrad R.E."/>
            <person name="Kollar L.M."/>
            <person name="Olsson S."/>
            <person name="Huttunen S."/>
            <person name="Landis J.B."/>
            <person name="Wickett N.J."/>
            <person name="Johnson M.G."/>
            <person name="Rensing S.A."/>
            <person name="Grimwood J."/>
            <person name="Schmutz J."/>
            <person name="Mcdaniel S.F."/>
        </authorList>
    </citation>
    <scope>NUCLEOTIDE SEQUENCE</scope>
    <source>
        <strain evidence="1">R40</strain>
    </source>
</reference>
<accession>A0A8T0HQX6</accession>
<comment type="caution">
    <text evidence="1">The sequence shown here is derived from an EMBL/GenBank/DDBJ whole genome shotgun (WGS) entry which is preliminary data.</text>
</comment>
<name>A0A8T0HQX6_CERPU</name>
<dbReference type="EMBL" id="CM026426">
    <property type="protein sequence ID" value="KAG0573179.1"/>
    <property type="molecule type" value="Genomic_DNA"/>
</dbReference>
<evidence type="ECO:0000313" key="2">
    <source>
        <dbReference type="Proteomes" id="UP000822688"/>
    </source>
</evidence>
<protein>
    <submittedName>
        <fullName evidence="1">Uncharacterized protein</fullName>
    </submittedName>
</protein>
<dbReference type="AlphaFoldDB" id="A0A8T0HQX6"/>
<proteinExistence type="predicted"/>
<evidence type="ECO:0000313" key="1">
    <source>
        <dbReference type="EMBL" id="KAG0573179.1"/>
    </source>
</evidence>